<feature type="transmembrane region" description="Helical" evidence="2">
    <location>
        <begin position="128"/>
        <end position="144"/>
    </location>
</feature>
<keyword evidence="2" id="KW-0812">Transmembrane</keyword>
<reference evidence="3 4" key="1">
    <citation type="journal article" date="2014" name="J. Biotechnol.">
        <title>Complete genome sequence of the actinobacterium Amycolatopsis japonica MG417-CF17(T) (=DSM 44213T) producing (S,S)-N,N'-ethylenediaminedisuccinic acid.</title>
        <authorList>
            <person name="Stegmann E."/>
            <person name="Albersmeier A."/>
            <person name="Spohn M."/>
            <person name="Gert H."/>
            <person name="Weber T."/>
            <person name="Wohlleben W."/>
            <person name="Kalinowski J."/>
            <person name="Ruckert C."/>
        </authorList>
    </citation>
    <scope>NUCLEOTIDE SEQUENCE [LARGE SCALE GENOMIC DNA]</scope>
    <source>
        <strain evidence="4">MG417-CF17 (DSM 44213)</strain>
    </source>
</reference>
<dbReference type="Proteomes" id="UP000028492">
    <property type="component" value="Chromosome"/>
</dbReference>
<name>A0A075V193_9PSEU</name>
<proteinExistence type="predicted"/>
<dbReference type="EMBL" id="CP008953">
    <property type="protein sequence ID" value="AIG80237.1"/>
    <property type="molecule type" value="Genomic_DNA"/>
</dbReference>
<feature type="transmembrane region" description="Helical" evidence="2">
    <location>
        <begin position="38"/>
        <end position="62"/>
    </location>
</feature>
<evidence type="ECO:0000313" key="4">
    <source>
        <dbReference type="Proteomes" id="UP000028492"/>
    </source>
</evidence>
<sequence length="183" mass="19794">MSDSKADETDDERRKRGMSPDPILPGQKPPKIVVPKPVAISFWLWILAGVVLVAGQIALLVLKDELTEGILKQIRENPVPGQPADPAQVASGVNTLLWMLFGGALTFAVLFALFAYKAREGTRSARTVLTVGAVFLVLVELLILRGSLNVFLLVSTLLVAIALVLMYLPSVSDHFPKVGRTLP</sequence>
<feature type="transmembrane region" description="Helical" evidence="2">
    <location>
        <begin position="96"/>
        <end position="116"/>
    </location>
</feature>
<dbReference type="eggNOG" id="ENOG50342JG">
    <property type="taxonomic scope" value="Bacteria"/>
</dbReference>
<organism evidence="3 4">
    <name type="scientific">Amycolatopsis japonica</name>
    <dbReference type="NCBI Taxonomy" id="208439"/>
    <lineage>
        <taxon>Bacteria</taxon>
        <taxon>Bacillati</taxon>
        <taxon>Actinomycetota</taxon>
        <taxon>Actinomycetes</taxon>
        <taxon>Pseudonocardiales</taxon>
        <taxon>Pseudonocardiaceae</taxon>
        <taxon>Amycolatopsis</taxon>
        <taxon>Amycolatopsis japonica group</taxon>
    </lineage>
</organism>
<dbReference type="RefSeq" id="WP_038520117.1">
    <property type="nucleotide sequence ID" value="NZ_CP008953.1"/>
</dbReference>
<keyword evidence="4" id="KW-1185">Reference proteome</keyword>
<protein>
    <submittedName>
        <fullName evidence="3">Conserved putative membrane protein</fullName>
    </submittedName>
</protein>
<keyword evidence="2" id="KW-0472">Membrane</keyword>
<dbReference type="KEGG" id="aja:AJAP_37200"/>
<accession>A0A075V193</accession>
<dbReference type="STRING" id="208439.AJAP_37200"/>
<dbReference type="HOGENOM" id="CLU_102137_2_0_11"/>
<feature type="compositionally biased region" description="Basic and acidic residues" evidence="1">
    <location>
        <begin position="1"/>
        <end position="14"/>
    </location>
</feature>
<evidence type="ECO:0000256" key="1">
    <source>
        <dbReference type="SAM" id="MobiDB-lite"/>
    </source>
</evidence>
<dbReference type="AlphaFoldDB" id="A0A075V193"/>
<keyword evidence="2" id="KW-1133">Transmembrane helix</keyword>
<evidence type="ECO:0000313" key="3">
    <source>
        <dbReference type="EMBL" id="AIG80237.1"/>
    </source>
</evidence>
<evidence type="ECO:0000256" key="2">
    <source>
        <dbReference type="SAM" id="Phobius"/>
    </source>
</evidence>
<feature type="region of interest" description="Disordered" evidence="1">
    <location>
        <begin position="1"/>
        <end position="28"/>
    </location>
</feature>
<gene>
    <name evidence="3" type="ORF">AJAP_37200</name>
</gene>
<feature type="transmembrane region" description="Helical" evidence="2">
    <location>
        <begin position="150"/>
        <end position="168"/>
    </location>
</feature>